<dbReference type="STRING" id="448.Lery_1115"/>
<accession>A0A0W0TR33</accession>
<dbReference type="GO" id="GO:0046100">
    <property type="term" value="P:hypoxanthine metabolic process"/>
    <property type="evidence" value="ECO:0007669"/>
    <property type="project" value="TreeGrafter"/>
</dbReference>
<dbReference type="Pfam" id="PF00156">
    <property type="entry name" value="Pribosyltran"/>
    <property type="match status" value="1"/>
</dbReference>
<dbReference type="CDD" id="cd06223">
    <property type="entry name" value="PRTases_typeI"/>
    <property type="match status" value="1"/>
</dbReference>
<dbReference type="RefSeq" id="WP_058526273.1">
    <property type="nucleotide sequence ID" value="NZ_CAAAHY010000002.1"/>
</dbReference>
<proteinExistence type="predicted"/>
<evidence type="ECO:0000256" key="1">
    <source>
        <dbReference type="ARBA" id="ARBA00048811"/>
    </source>
</evidence>
<dbReference type="GO" id="GO:0052657">
    <property type="term" value="F:guanine phosphoribosyltransferase activity"/>
    <property type="evidence" value="ECO:0007669"/>
    <property type="project" value="RHEA"/>
</dbReference>
<dbReference type="SUPFAM" id="SSF53271">
    <property type="entry name" value="PRTase-like"/>
    <property type="match status" value="1"/>
</dbReference>
<comment type="caution">
    <text evidence="4">The sequence shown here is derived from an EMBL/GenBank/DDBJ whole genome shotgun (WGS) entry which is preliminary data.</text>
</comment>
<keyword evidence="5" id="KW-1185">Reference proteome</keyword>
<dbReference type="InterPro" id="IPR029057">
    <property type="entry name" value="PRTase-like"/>
</dbReference>
<organism evidence="4 5">
    <name type="scientific">Legionella erythra</name>
    <dbReference type="NCBI Taxonomy" id="448"/>
    <lineage>
        <taxon>Bacteria</taxon>
        <taxon>Pseudomonadati</taxon>
        <taxon>Pseudomonadota</taxon>
        <taxon>Gammaproteobacteria</taxon>
        <taxon>Legionellales</taxon>
        <taxon>Legionellaceae</taxon>
        <taxon>Legionella</taxon>
    </lineage>
</organism>
<name>A0A0W0TR33_LEGER</name>
<keyword evidence="4" id="KW-0328">Glycosyltransferase</keyword>
<evidence type="ECO:0000259" key="3">
    <source>
        <dbReference type="Pfam" id="PF00156"/>
    </source>
</evidence>
<protein>
    <submittedName>
        <fullName evidence="4">Hypoxanthine-guanine phosphoribosyltransferase</fullName>
        <ecNumber evidence="4">2.4.2.8</ecNumber>
    </submittedName>
</protein>
<gene>
    <name evidence="4" type="primary">ppt</name>
    <name evidence="4" type="ORF">Lery_1115</name>
</gene>
<dbReference type="InterPro" id="IPR050408">
    <property type="entry name" value="HGPRT"/>
</dbReference>
<keyword evidence="4" id="KW-0808">Transferase</keyword>
<dbReference type="AlphaFoldDB" id="A0A0W0TR33"/>
<evidence type="ECO:0000313" key="4">
    <source>
        <dbReference type="EMBL" id="KTC98061.1"/>
    </source>
</evidence>
<dbReference type="Proteomes" id="UP000054773">
    <property type="component" value="Unassembled WGS sequence"/>
</dbReference>
<dbReference type="OrthoDB" id="9802824at2"/>
<reference evidence="4 5" key="1">
    <citation type="submission" date="2015-11" db="EMBL/GenBank/DDBJ databases">
        <title>Genomic analysis of 38 Legionella species identifies large and diverse effector repertoires.</title>
        <authorList>
            <person name="Burstein D."/>
            <person name="Amaro F."/>
            <person name="Zusman T."/>
            <person name="Lifshitz Z."/>
            <person name="Cohen O."/>
            <person name="Gilbert J.A."/>
            <person name="Pupko T."/>
            <person name="Shuman H.A."/>
            <person name="Segal G."/>
        </authorList>
    </citation>
    <scope>NUCLEOTIDE SEQUENCE [LARGE SCALE GENOMIC DNA]</scope>
    <source>
        <strain evidence="4 5">SE-32A-C8</strain>
    </source>
</reference>
<evidence type="ECO:0000313" key="5">
    <source>
        <dbReference type="Proteomes" id="UP000054773"/>
    </source>
</evidence>
<dbReference type="PANTHER" id="PTHR43340:SF1">
    <property type="entry name" value="HYPOXANTHINE PHOSPHORIBOSYLTRANSFERASE"/>
    <property type="match status" value="1"/>
</dbReference>
<dbReference type="EMBL" id="LNYA01000023">
    <property type="protein sequence ID" value="KTC98061.1"/>
    <property type="molecule type" value="Genomic_DNA"/>
</dbReference>
<dbReference type="GO" id="GO:0004422">
    <property type="term" value="F:hypoxanthine phosphoribosyltransferase activity"/>
    <property type="evidence" value="ECO:0007669"/>
    <property type="project" value="TreeGrafter"/>
</dbReference>
<dbReference type="Gene3D" id="3.40.50.2020">
    <property type="match status" value="1"/>
</dbReference>
<dbReference type="GO" id="GO:0032263">
    <property type="term" value="P:GMP salvage"/>
    <property type="evidence" value="ECO:0007669"/>
    <property type="project" value="TreeGrafter"/>
</dbReference>
<dbReference type="InterPro" id="IPR000836">
    <property type="entry name" value="PRTase_dom"/>
</dbReference>
<sequence>MSIPEKIKDVYEKSTLLFTTKEVEAALDRMAIKIQDTLHDKNPIILCVMIGGLVPMGNLLPRLDFPLEVDYVHATRYRGDITGGDLVWKVKPSVELTGRTVLVVDDILDGGVTLAAIIEEIKKMGAKEVYSAVLVDKHHKRVPNGLKEADFVGLQVDDHYIFGYGMDYNEYLRNAPGIFVVAPEHE</sequence>
<comment type="catalytic activity">
    <reaction evidence="2">
        <text>IMP + diphosphate = hypoxanthine + 5-phospho-alpha-D-ribose 1-diphosphate</text>
        <dbReference type="Rhea" id="RHEA:17973"/>
        <dbReference type="ChEBI" id="CHEBI:17368"/>
        <dbReference type="ChEBI" id="CHEBI:33019"/>
        <dbReference type="ChEBI" id="CHEBI:58017"/>
        <dbReference type="ChEBI" id="CHEBI:58053"/>
        <dbReference type="EC" id="2.4.2.8"/>
    </reaction>
    <physiologicalReaction direction="right-to-left" evidence="2">
        <dbReference type="Rhea" id="RHEA:17975"/>
    </physiologicalReaction>
</comment>
<dbReference type="EC" id="2.4.2.8" evidence="4"/>
<dbReference type="GO" id="GO:0000287">
    <property type="term" value="F:magnesium ion binding"/>
    <property type="evidence" value="ECO:0007669"/>
    <property type="project" value="TreeGrafter"/>
</dbReference>
<dbReference type="PANTHER" id="PTHR43340">
    <property type="entry name" value="HYPOXANTHINE-GUANINE PHOSPHORIBOSYLTRANSFERASE"/>
    <property type="match status" value="1"/>
</dbReference>
<dbReference type="GO" id="GO:0006178">
    <property type="term" value="P:guanine salvage"/>
    <property type="evidence" value="ECO:0007669"/>
    <property type="project" value="TreeGrafter"/>
</dbReference>
<evidence type="ECO:0000256" key="2">
    <source>
        <dbReference type="ARBA" id="ARBA00049402"/>
    </source>
</evidence>
<comment type="catalytic activity">
    <reaction evidence="1">
        <text>GMP + diphosphate = guanine + 5-phospho-alpha-D-ribose 1-diphosphate</text>
        <dbReference type="Rhea" id="RHEA:25424"/>
        <dbReference type="ChEBI" id="CHEBI:16235"/>
        <dbReference type="ChEBI" id="CHEBI:33019"/>
        <dbReference type="ChEBI" id="CHEBI:58017"/>
        <dbReference type="ChEBI" id="CHEBI:58115"/>
        <dbReference type="EC" id="2.4.2.8"/>
    </reaction>
    <physiologicalReaction direction="right-to-left" evidence="1">
        <dbReference type="Rhea" id="RHEA:25426"/>
    </physiologicalReaction>
</comment>
<dbReference type="NCBIfam" id="NF006605">
    <property type="entry name" value="PRK09162.1"/>
    <property type="match status" value="1"/>
</dbReference>
<feature type="domain" description="Phosphoribosyltransferase" evidence="3">
    <location>
        <begin position="20"/>
        <end position="144"/>
    </location>
</feature>
<dbReference type="PATRIC" id="fig|448.7.peg.1169"/>
<dbReference type="GO" id="GO:0032264">
    <property type="term" value="P:IMP salvage"/>
    <property type="evidence" value="ECO:0007669"/>
    <property type="project" value="TreeGrafter"/>
</dbReference>
<dbReference type="GO" id="GO:0005829">
    <property type="term" value="C:cytosol"/>
    <property type="evidence" value="ECO:0007669"/>
    <property type="project" value="TreeGrafter"/>
</dbReference>